<evidence type="ECO:0000313" key="2">
    <source>
        <dbReference type="EMBL" id="CAL5140502.1"/>
    </source>
</evidence>
<gene>
    <name evidence="2" type="ORF">CDAUBV1_LOCUS15818</name>
</gene>
<name>A0AAV2TUM8_CALDB</name>
<comment type="caution">
    <text evidence="2">The sequence shown here is derived from an EMBL/GenBank/DDBJ whole genome shotgun (WGS) entry which is preliminary data.</text>
</comment>
<evidence type="ECO:0000256" key="1">
    <source>
        <dbReference type="SAM" id="MobiDB-lite"/>
    </source>
</evidence>
<reference evidence="2" key="1">
    <citation type="submission" date="2024-06" db="EMBL/GenBank/DDBJ databases">
        <authorList>
            <person name="Liu X."/>
            <person name="Lenzi L."/>
            <person name="Haldenby T S."/>
            <person name="Uol C."/>
        </authorList>
    </citation>
    <scope>NUCLEOTIDE SEQUENCE</scope>
</reference>
<protein>
    <submittedName>
        <fullName evidence="2">Uncharacterized protein</fullName>
    </submittedName>
</protein>
<dbReference type="AlphaFoldDB" id="A0AAV2TUM8"/>
<sequence>MENSLLTNTETSEEVHPNPVSRRCSAIGSLNPKNNVSSGGEGTDNEPRDMYEPSPTSVTPNQLLGPYVIDDQDGKDGAYPESVATTAVHGDTTEHRVTQISPHLSDGSLTVPANERTTPKIFKMLERSVSRECLGDTRFGSTVQDDESVLLSSSASLITEEYDKINEPARAKIQYHKRKRLEWKLQYNQPLSEERKTTEGGNSWTVYDDLLEDLEESIDVSGNRKCPSIPPDQPTIVNRNVQPPGTQMTWDLGSYLNQKFLNFDSQIYSKGYQDYIAQNQPNRNMDASTMTGIEEKDDDESQARGVHNCLCRCMPRKSARLK</sequence>
<feature type="region of interest" description="Disordered" evidence="1">
    <location>
        <begin position="221"/>
        <end position="242"/>
    </location>
</feature>
<accession>A0AAV2TUM8</accession>
<proteinExistence type="predicted"/>
<feature type="compositionally biased region" description="Polar residues" evidence="1">
    <location>
        <begin position="1"/>
        <end position="10"/>
    </location>
</feature>
<feature type="region of interest" description="Disordered" evidence="1">
    <location>
        <begin position="1"/>
        <end position="80"/>
    </location>
</feature>
<dbReference type="EMBL" id="CAXLJL010000723">
    <property type="protein sequence ID" value="CAL5140502.1"/>
    <property type="molecule type" value="Genomic_DNA"/>
</dbReference>
<evidence type="ECO:0000313" key="3">
    <source>
        <dbReference type="Proteomes" id="UP001497525"/>
    </source>
</evidence>
<organism evidence="2 3">
    <name type="scientific">Calicophoron daubneyi</name>
    <name type="common">Rumen fluke</name>
    <name type="synonym">Paramphistomum daubneyi</name>
    <dbReference type="NCBI Taxonomy" id="300641"/>
    <lineage>
        <taxon>Eukaryota</taxon>
        <taxon>Metazoa</taxon>
        <taxon>Spiralia</taxon>
        <taxon>Lophotrochozoa</taxon>
        <taxon>Platyhelminthes</taxon>
        <taxon>Trematoda</taxon>
        <taxon>Digenea</taxon>
        <taxon>Plagiorchiida</taxon>
        <taxon>Pronocephalata</taxon>
        <taxon>Paramphistomoidea</taxon>
        <taxon>Paramphistomidae</taxon>
        <taxon>Calicophoron</taxon>
    </lineage>
</organism>
<dbReference type="Proteomes" id="UP001497525">
    <property type="component" value="Unassembled WGS sequence"/>
</dbReference>